<evidence type="ECO:0000313" key="3">
    <source>
        <dbReference type="Proteomes" id="UP001501147"/>
    </source>
</evidence>
<accession>A0ABP9AYU6</accession>
<reference evidence="3" key="1">
    <citation type="journal article" date="2019" name="Int. J. Syst. Evol. Microbiol.">
        <title>The Global Catalogue of Microorganisms (GCM) 10K type strain sequencing project: providing services to taxonomists for standard genome sequencing and annotation.</title>
        <authorList>
            <consortium name="The Broad Institute Genomics Platform"/>
            <consortium name="The Broad Institute Genome Sequencing Center for Infectious Disease"/>
            <person name="Wu L."/>
            <person name="Ma J."/>
        </authorList>
    </citation>
    <scope>NUCLEOTIDE SEQUENCE [LARGE SCALE GENOMIC DNA]</scope>
    <source>
        <strain evidence="3">JCM 18324</strain>
    </source>
</reference>
<dbReference type="Proteomes" id="UP001501147">
    <property type="component" value="Unassembled WGS sequence"/>
</dbReference>
<evidence type="ECO:0000313" key="2">
    <source>
        <dbReference type="EMBL" id="GAA4787616.1"/>
    </source>
</evidence>
<dbReference type="EMBL" id="BAABJV010000013">
    <property type="protein sequence ID" value="GAA4787616.1"/>
    <property type="molecule type" value="Genomic_DNA"/>
</dbReference>
<evidence type="ECO:0000256" key="1">
    <source>
        <dbReference type="SAM" id="MobiDB-lite"/>
    </source>
</evidence>
<feature type="compositionally biased region" description="Basic and acidic residues" evidence="1">
    <location>
        <begin position="16"/>
        <end position="26"/>
    </location>
</feature>
<gene>
    <name evidence="2" type="ORF">GCM10023329_43360</name>
</gene>
<feature type="region of interest" description="Disordered" evidence="1">
    <location>
        <begin position="1"/>
        <end position="27"/>
    </location>
</feature>
<organism evidence="2 3">
    <name type="scientific">Streptomyces sanyensis</name>
    <dbReference type="NCBI Taxonomy" id="568869"/>
    <lineage>
        <taxon>Bacteria</taxon>
        <taxon>Bacillati</taxon>
        <taxon>Actinomycetota</taxon>
        <taxon>Actinomycetes</taxon>
        <taxon>Kitasatosporales</taxon>
        <taxon>Streptomycetaceae</taxon>
        <taxon>Streptomyces</taxon>
    </lineage>
</organism>
<protein>
    <submittedName>
        <fullName evidence="2">Uncharacterized protein</fullName>
    </submittedName>
</protein>
<sequence>MADDHDELLGLQLAGGRDDMADERPPGDFVQDLGGLRLHAGALTRCENDDGCRAVGAHGSALRLRVDVNRRIPVGFERQTRAGPDR</sequence>
<keyword evidence="3" id="KW-1185">Reference proteome</keyword>
<name>A0ABP9AYU6_9ACTN</name>
<comment type="caution">
    <text evidence="2">The sequence shown here is derived from an EMBL/GenBank/DDBJ whole genome shotgun (WGS) entry which is preliminary data.</text>
</comment>
<proteinExistence type="predicted"/>